<organism evidence="2">
    <name type="scientific">Proboscia inermis</name>
    <dbReference type="NCBI Taxonomy" id="420281"/>
    <lineage>
        <taxon>Eukaryota</taxon>
        <taxon>Sar</taxon>
        <taxon>Stramenopiles</taxon>
        <taxon>Ochrophyta</taxon>
        <taxon>Bacillariophyta</taxon>
        <taxon>Coscinodiscophyceae</taxon>
        <taxon>Rhizosoleniophycidae</taxon>
        <taxon>Rhizosoleniales</taxon>
        <taxon>Rhizosoleniaceae</taxon>
        <taxon>Proboscia</taxon>
    </lineage>
</organism>
<name>A0A7S0GFM2_9STRA</name>
<evidence type="ECO:0000256" key="1">
    <source>
        <dbReference type="SAM" id="MobiDB-lite"/>
    </source>
</evidence>
<evidence type="ECO:0000313" key="2">
    <source>
        <dbReference type="EMBL" id="CAD8416872.1"/>
    </source>
</evidence>
<sequence>MAQHDSPSHFPSSPPASRSRKKLPVIVSPPLCDMRSAFSKSPRGDTCTNFSPVREVRNQGKEMDEEFLFKTVKNGPCMPSLSSNSSPSDVEETVRALASLKYTQVCNFP</sequence>
<accession>A0A7S0GFM2</accession>
<reference evidence="2" key="1">
    <citation type="submission" date="2021-01" db="EMBL/GenBank/DDBJ databases">
        <authorList>
            <person name="Corre E."/>
            <person name="Pelletier E."/>
            <person name="Niang G."/>
            <person name="Scheremetjew M."/>
            <person name="Finn R."/>
            <person name="Kale V."/>
            <person name="Holt S."/>
            <person name="Cochrane G."/>
            <person name="Meng A."/>
            <person name="Brown T."/>
            <person name="Cohen L."/>
        </authorList>
    </citation>
    <scope>NUCLEOTIDE SEQUENCE</scope>
    <source>
        <strain evidence="2">CCAP1064/1</strain>
    </source>
</reference>
<feature type="compositionally biased region" description="Low complexity" evidence="1">
    <location>
        <begin position="8"/>
        <end position="17"/>
    </location>
</feature>
<protein>
    <submittedName>
        <fullName evidence="2">Uncharacterized protein</fullName>
    </submittedName>
</protein>
<feature type="region of interest" description="Disordered" evidence="1">
    <location>
        <begin position="1"/>
        <end position="23"/>
    </location>
</feature>
<proteinExistence type="predicted"/>
<dbReference type="EMBL" id="HBEL01028135">
    <property type="protein sequence ID" value="CAD8416872.1"/>
    <property type="molecule type" value="Transcribed_RNA"/>
</dbReference>
<dbReference type="AlphaFoldDB" id="A0A7S0GFM2"/>
<gene>
    <name evidence="2" type="ORF">PINE0816_LOCUS13007</name>
</gene>